<proteinExistence type="predicted"/>
<feature type="compositionally biased region" description="Low complexity" evidence="1">
    <location>
        <begin position="303"/>
        <end position="341"/>
    </location>
</feature>
<organism evidence="2 3">
    <name type="scientific">Saccharomycopsis crataegensis</name>
    <dbReference type="NCBI Taxonomy" id="43959"/>
    <lineage>
        <taxon>Eukaryota</taxon>
        <taxon>Fungi</taxon>
        <taxon>Dikarya</taxon>
        <taxon>Ascomycota</taxon>
        <taxon>Saccharomycotina</taxon>
        <taxon>Saccharomycetes</taxon>
        <taxon>Saccharomycopsidaceae</taxon>
        <taxon>Saccharomycopsis</taxon>
    </lineage>
</organism>
<feature type="region of interest" description="Disordered" evidence="1">
    <location>
        <begin position="99"/>
        <end position="184"/>
    </location>
</feature>
<evidence type="ECO:0000313" key="2">
    <source>
        <dbReference type="EMBL" id="GMM39015.1"/>
    </source>
</evidence>
<evidence type="ECO:0000313" key="3">
    <source>
        <dbReference type="Proteomes" id="UP001360560"/>
    </source>
</evidence>
<feature type="compositionally biased region" description="Low complexity" evidence="1">
    <location>
        <begin position="111"/>
        <end position="121"/>
    </location>
</feature>
<feature type="region of interest" description="Disordered" evidence="1">
    <location>
        <begin position="297"/>
        <end position="351"/>
    </location>
</feature>
<gene>
    <name evidence="2" type="ORF">DASC09_063540</name>
</gene>
<keyword evidence="3" id="KW-1185">Reference proteome</keyword>
<dbReference type="GeneID" id="90077003"/>
<evidence type="ECO:0000256" key="1">
    <source>
        <dbReference type="SAM" id="MobiDB-lite"/>
    </source>
</evidence>
<accession>A0AAV5QWJ4</accession>
<feature type="compositionally biased region" description="Polar residues" evidence="1">
    <location>
        <begin position="154"/>
        <end position="163"/>
    </location>
</feature>
<dbReference type="Proteomes" id="UP001360560">
    <property type="component" value="Unassembled WGS sequence"/>
</dbReference>
<comment type="caution">
    <text evidence="2">The sequence shown here is derived from an EMBL/GenBank/DDBJ whole genome shotgun (WGS) entry which is preliminary data.</text>
</comment>
<name>A0AAV5QWJ4_9ASCO</name>
<dbReference type="EMBL" id="BTFZ01000020">
    <property type="protein sequence ID" value="GMM39015.1"/>
    <property type="molecule type" value="Genomic_DNA"/>
</dbReference>
<reference evidence="2 3" key="1">
    <citation type="journal article" date="2023" name="Elife">
        <title>Identification of key yeast species and microbe-microbe interactions impacting larval growth of Drosophila in the wild.</title>
        <authorList>
            <person name="Mure A."/>
            <person name="Sugiura Y."/>
            <person name="Maeda R."/>
            <person name="Honda K."/>
            <person name="Sakurai N."/>
            <person name="Takahashi Y."/>
            <person name="Watada M."/>
            <person name="Katoh T."/>
            <person name="Gotoh A."/>
            <person name="Gotoh Y."/>
            <person name="Taniguchi I."/>
            <person name="Nakamura K."/>
            <person name="Hayashi T."/>
            <person name="Katayama T."/>
            <person name="Uemura T."/>
            <person name="Hattori Y."/>
        </authorList>
    </citation>
    <scope>NUCLEOTIDE SEQUENCE [LARGE SCALE GENOMIC DNA]</scope>
    <source>
        <strain evidence="2 3">SC-9</strain>
    </source>
</reference>
<sequence>MATEYYHEDMASPMSRQYSIFSKLNNNDSLDDLESTFTMDNYKPHGSTNSTKPLAQDNIRGFASRSKLIKISTGDNDFNDLDSSDDELDAVLPRRTRRNLFDDDDDDDKNINNNDNNNNNNENEEKLEKITESSSTVHKSHADYRPPIPEKDTPNNINSQKLKSTPRKLPPNYPPAYTTKGRSPLSHQAYHNKATEDGVGVAGIDSTELINFKPSQIGNVEKPLSSSPFTHGRSSSKTSDLLITPCASTTTTTTTTQDVLNPSLKVITPSTTSNLFDGNHNISRSIYRTLSVASSLTDQQSRGSIGPITTTIIPPPSLVSSLKGSSSSSPSSSSSSSQSSPQKNKKYNKTRLGSLFVSSKELQRQKQMSKYLESQPGTLVDMDISSYNDSQTRNSGTSFNDTDSVYSRRSTNSAAIPFNDTTSVYSKRSTKLFHNPGSHFENYEKYGRKNPSKKLFGRLFG</sequence>
<protein>
    <submittedName>
        <fullName evidence="2">Uncharacterized protein</fullName>
    </submittedName>
</protein>
<feature type="compositionally biased region" description="Basic and acidic residues" evidence="1">
    <location>
        <begin position="140"/>
        <end position="153"/>
    </location>
</feature>
<dbReference type="AlphaFoldDB" id="A0AAV5QWJ4"/>
<feature type="region of interest" description="Disordered" evidence="1">
    <location>
        <begin position="35"/>
        <end position="56"/>
    </location>
</feature>
<dbReference type="RefSeq" id="XP_064856010.1">
    <property type="nucleotide sequence ID" value="XM_064999938.1"/>
</dbReference>